<dbReference type="InterPro" id="IPR029787">
    <property type="entry name" value="Nucleotide_cyclase"/>
</dbReference>
<dbReference type="Pfam" id="PF00990">
    <property type="entry name" value="GGDEF"/>
    <property type="match status" value="1"/>
</dbReference>
<dbReference type="GO" id="GO:0043709">
    <property type="term" value="P:cell adhesion involved in single-species biofilm formation"/>
    <property type="evidence" value="ECO:0007669"/>
    <property type="project" value="TreeGrafter"/>
</dbReference>
<keyword evidence="6" id="KW-1185">Reference proteome</keyword>
<evidence type="ECO:0000313" key="5">
    <source>
        <dbReference type="EMBL" id="OJH38714.1"/>
    </source>
</evidence>
<dbReference type="InterPro" id="IPR050469">
    <property type="entry name" value="Diguanylate_Cyclase"/>
</dbReference>
<dbReference type="GO" id="GO:0052621">
    <property type="term" value="F:diguanylate cyclase activity"/>
    <property type="evidence" value="ECO:0007669"/>
    <property type="project" value="UniProtKB-EC"/>
</dbReference>
<dbReference type="InterPro" id="IPR043128">
    <property type="entry name" value="Rev_trsase/Diguanyl_cyclase"/>
</dbReference>
<dbReference type="PANTHER" id="PTHR45138">
    <property type="entry name" value="REGULATORY COMPONENTS OF SENSORY TRANSDUCTION SYSTEM"/>
    <property type="match status" value="1"/>
</dbReference>
<dbReference type="SMART" id="SM00240">
    <property type="entry name" value="FHA"/>
    <property type="match status" value="1"/>
</dbReference>
<name>A0A1L9B8Y4_9BACT</name>
<dbReference type="Gene3D" id="3.30.70.270">
    <property type="match status" value="1"/>
</dbReference>
<feature type="domain" description="GGDEF" evidence="4">
    <location>
        <begin position="162"/>
        <end position="292"/>
    </location>
</feature>
<comment type="caution">
    <text evidence="5">The sequence shown here is derived from an EMBL/GenBank/DDBJ whole genome shotgun (WGS) entry which is preliminary data.</text>
</comment>
<feature type="domain" description="FHA" evidence="3">
    <location>
        <begin position="44"/>
        <end position="93"/>
    </location>
</feature>
<dbReference type="Pfam" id="PF00498">
    <property type="entry name" value="FHA"/>
    <property type="match status" value="1"/>
</dbReference>
<dbReference type="NCBIfam" id="TIGR00254">
    <property type="entry name" value="GGDEF"/>
    <property type="match status" value="1"/>
</dbReference>
<comment type="catalytic activity">
    <reaction evidence="2">
        <text>2 GTP = 3',3'-c-di-GMP + 2 diphosphate</text>
        <dbReference type="Rhea" id="RHEA:24898"/>
        <dbReference type="ChEBI" id="CHEBI:33019"/>
        <dbReference type="ChEBI" id="CHEBI:37565"/>
        <dbReference type="ChEBI" id="CHEBI:58805"/>
        <dbReference type="EC" id="2.7.7.65"/>
    </reaction>
</comment>
<dbReference type="PANTHER" id="PTHR45138:SF9">
    <property type="entry name" value="DIGUANYLATE CYCLASE DGCM-RELATED"/>
    <property type="match status" value="1"/>
</dbReference>
<organism evidence="5 6">
    <name type="scientific">Cystobacter ferrugineus</name>
    <dbReference type="NCBI Taxonomy" id="83449"/>
    <lineage>
        <taxon>Bacteria</taxon>
        <taxon>Pseudomonadati</taxon>
        <taxon>Myxococcota</taxon>
        <taxon>Myxococcia</taxon>
        <taxon>Myxococcales</taxon>
        <taxon>Cystobacterineae</taxon>
        <taxon>Archangiaceae</taxon>
        <taxon>Cystobacter</taxon>
    </lineage>
</organism>
<dbReference type="SMART" id="SM00267">
    <property type="entry name" value="GGDEF"/>
    <property type="match status" value="1"/>
</dbReference>
<dbReference type="RefSeq" id="WP_071900161.1">
    <property type="nucleotide sequence ID" value="NZ_MPIN01000005.1"/>
</dbReference>
<dbReference type="CDD" id="cd01949">
    <property type="entry name" value="GGDEF"/>
    <property type="match status" value="1"/>
</dbReference>
<dbReference type="AlphaFoldDB" id="A0A1L9B8Y4"/>
<dbReference type="Proteomes" id="UP000182229">
    <property type="component" value="Unassembled WGS sequence"/>
</dbReference>
<dbReference type="EMBL" id="MPIN01000005">
    <property type="protein sequence ID" value="OJH38714.1"/>
    <property type="molecule type" value="Genomic_DNA"/>
</dbReference>
<dbReference type="PROSITE" id="PS50006">
    <property type="entry name" value="FHA_DOMAIN"/>
    <property type="match status" value="1"/>
</dbReference>
<dbReference type="GO" id="GO:0005886">
    <property type="term" value="C:plasma membrane"/>
    <property type="evidence" value="ECO:0007669"/>
    <property type="project" value="TreeGrafter"/>
</dbReference>
<gene>
    <name evidence="5" type="ORF">BON30_21015</name>
</gene>
<dbReference type="CDD" id="cd00060">
    <property type="entry name" value="FHA"/>
    <property type="match status" value="1"/>
</dbReference>
<dbReference type="Gene3D" id="2.60.200.20">
    <property type="match status" value="1"/>
</dbReference>
<evidence type="ECO:0000256" key="2">
    <source>
        <dbReference type="ARBA" id="ARBA00034247"/>
    </source>
</evidence>
<dbReference type="InterPro" id="IPR000253">
    <property type="entry name" value="FHA_dom"/>
</dbReference>
<dbReference type="FunFam" id="3.30.70.270:FF:000001">
    <property type="entry name" value="Diguanylate cyclase domain protein"/>
    <property type="match status" value="1"/>
</dbReference>
<dbReference type="SUPFAM" id="SSF55073">
    <property type="entry name" value="Nucleotide cyclase"/>
    <property type="match status" value="1"/>
</dbReference>
<evidence type="ECO:0000313" key="6">
    <source>
        <dbReference type="Proteomes" id="UP000182229"/>
    </source>
</evidence>
<sequence length="292" mass="32856">MGQNETVVTVISKISERPVDLDAALVVIYGLELGRKYDLCKTETLIGRSAKAEIQVDQESISRNHACITTSKRGVFIKDLDSTNGTFVNDAPVRGETPLCNGDLVKIGRTIFKFIAGGNIETAYHDEIYRLTTMDGLTQIYNRRYFEEALEREVSRSRRYERSLALVMFDVDHFKRVNDQHGHLAGDYVLKQLASTLRTRIRREDVFARYGGEEFGVLLPEVDLPGAVKLAEKARRLVEKQRFEFDNTLIPISISLGVAVLESGHRDAVDLKRAADTKLYEAKAAGRNRVCS</sequence>
<dbReference type="InterPro" id="IPR008984">
    <property type="entry name" value="SMAD_FHA_dom_sf"/>
</dbReference>
<proteinExistence type="predicted"/>
<dbReference type="InterPro" id="IPR000160">
    <property type="entry name" value="GGDEF_dom"/>
</dbReference>
<evidence type="ECO:0000256" key="1">
    <source>
        <dbReference type="ARBA" id="ARBA00012528"/>
    </source>
</evidence>
<reference evidence="6" key="1">
    <citation type="submission" date="2016-11" db="EMBL/GenBank/DDBJ databases">
        <authorList>
            <person name="Shukria A."/>
            <person name="Stevens D.C."/>
        </authorList>
    </citation>
    <scope>NUCLEOTIDE SEQUENCE [LARGE SCALE GENOMIC DNA]</scope>
    <source>
        <strain evidence="6">Cbfe23</strain>
    </source>
</reference>
<evidence type="ECO:0000259" key="3">
    <source>
        <dbReference type="PROSITE" id="PS50006"/>
    </source>
</evidence>
<reference evidence="5 6" key="2">
    <citation type="submission" date="2016-12" db="EMBL/GenBank/DDBJ databases">
        <title>Draft Genome Sequence of Cystobacter ferrugineus Strain Cbfe23.</title>
        <authorList>
            <person name="Akbar S."/>
            <person name="Dowd S.E."/>
            <person name="Stevens D.C."/>
        </authorList>
    </citation>
    <scope>NUCLEOTIDE SEQUENCE [LARGE SCALE GENOMIC DNA]</scope>
    <source>
        <strain evidence="5 6">Cbfe23</strain>
    </source>
</reference>
<evidence type="ECO:0000259" key="4">
    <source>
        <dbReference type="PROSITE" id="PS50887"/>
    </source>
</evidence>
<dbReference type="OrthoDB" id="9783076at2"/>
<protein>
    <recommendedName>
        <fullName evidence="1">diguanylate cyclase</fullName>
        <ecNumber evidence="1">2.7.7.65</ecNumber>
    </recommendedName>
</protein>
<dbReference type="GO" id="GO:1902201">
    <property type="term" value="P:negative regulation of bacterial-type flagellum-dependent cell motility"/>
    <property type="evidence" value="ECO:0007669"/>
    <property type="project" value="TreeGrafter"/>
</dbReference>
<dbReference type="PROSITE" id="PS50887">
    <property type="entry name" value="GGDEF"/>
    <property type="match status" value="1"/>
</dbReference>
<dbReference type="EC" id="2.7.7.65" evidence="1"/>
<dbReference type="STRING" id="83449.BON30_21015"/>
<accession>A0A1L9B8Y4</accession>
<dbReference type="SUPFAM" id="SSF49879">
    <property type="entry name" value="SMAD/FHA domain"/>
    <property type="match status" value="1"/>
</dbReference>